<name>A0A1M6XPH8_PSETH</name>
<keyword evidence="2" id="KW-1185">Reference proteome</keyword>
<sequence length="274" mass="30095">MTFDQYRFLAVSVEDDGITTVRMGDPVGPDFVEAEHPMHRELLHVWDDLARAPEVTGVVLTGCGDRFFTGPTLEALRDLVAAHPYGVVRQMEEARGIVSRVLEFDKPLVAAVNGPAVSVACQLAFLSDEVVAVPEARFQDTHIRLGLVAGDGGTWLWPALVGYARARRILLRSHPLSVEDAHELGLVGQIVPRAEVVPRAQEIARKLVRLPDYAYRATKRSLAQWLRLGALLSAEFSATAQTTSYLTPDFHHELAEGLRRATTHHGSHDGARGT</sequence>
<dbReference type="SUPFAM" id="SSF52096">
    <property type="entry name" value="ClpP/crotonase"/>
    <property type="match status" value="1"/>
</dbReference>
<gene>
    <name evidence="1" type="ORF">SAMN05443637_117128</name>
</gene>
<organism evidence="1 2">
    <name type="scientific">Pseudonocardia thermophila</name>
    <dbReference type="NCBI Taxonomy" id="1848"/>
    <lineage>
        <taxon>Bacteria</taxon>
        <taxon>Bacillati</taxon>
        <taxon>Actinomycetota</taxon>
        <taxon>Actinomycetes</taxon>
        <taxon>Pseudonocardiales</taxon>
        <taxon>Pseudonocardiaceae</taxon>
        <taxon>Pseudonocardia</taxon>
    </lineage>
</organism>
<dbReference type="AlphaFoldDB" id="A0A1M6XPH8"/>
<accession>A0A1M6XPH8</accession>
<dbReference type="Pfam" id="PF00378">
    <property type="entry name" value="ECH_1"/>
    <property type="match status" value="1"/>
</dbReference>
<dbReference type="PANTHER" id="PTHR43459:SF1">
    <property type="entry name" value="EG:BACN32G11.4 PROTEIN"/>
    <property type="match status" value="1"/>
</dbReference>
<evidence type="ECO:0000313" key="2">
    <source>
        <dbReference type="Proteomes" id="UP000184363"/>
    </source>
</evidence>
<reference evidence="1 2" key="1">
    <citation type="submission" date="2016-11" db="EMBL/GenBank/DDBJ databases">
        <authorList>
            <person name="Jaros S."/>
            <person name="Januszkiewicz K."/>
            <person name="Wedrychowicz H."/>
        </authorList>
    </citation>
    <scope>NUCLEOTIDE SEQUENCE [LARGE SCALE GENOMIC DNA]</scope>
    <source>
        <strain evidence="1 2">DSM 43832</strain>
    </source>
</reference>
<dbReference type="RefSeq" id="WP_073458930.1">
    <property type="nucleotide sequence ID" value="NZ_FRAP01000017.1"/>
</dbReference>
<protein>
    <submittedName>
        <fullName evidence="1">Enoyl-CoA hydratase</fullName>
    </submittedName>
</protein>
<dbReference type="CDD" id="cd06558">
    <property type="entry name" value="crotonase-like"/>
    <property type="match status" value="1"/>
</dbReference>
<dbReference type="STRING" id="1848.SAMN05443637_117128"/>
<dbReference type="EMBL" id="FRAP01000017">
    <property type="protein sequence ID" value="SHL07881.1"/>
    <property type="molecule type" value="Genomic_DNA"/>
</dbReference>
<evidence type="ECO:0000313" key="1">
    <source>
        <dbReference type="EMBL" id="SHL07881.1"/>
    </source>
</evidence>
<dbReference type="Proteomes" id="UP000184363">
    <property type="component" value="Unassembled WGS sequence"/>
</dbReference>
<proteinExistence type="predicted"/>
<dbReference type="Gene3D" id="3.90.226.10">
    <property type="entry name" value="2-enoyl-CoA Hydratase, Chain A, domain 1"/>
    <property type="match status" value="1"/>
</dbReference>
<dbReference type="PANTHER" id="PTHR43459">
    <property type="entry name" value="ENOYL-COA HYDRATASE"/>
    <property type="match status" value="1"/>
</dbReference>
<dbReference type="InterPro" id="IPR029045">
    <property type="entry name" value="ClpP/crotonase-like_dom_sf"/>
</dbReference>
<dbReference type="InterPro" id="IPR001753">
    <property type="entry name" value="Enoyl-CoA_hydra/iso"/>
</dbReference>
<dbReference type="GO" id="GO:0003824">
    <property type="term" value="F:catalytic activity"/>
    <property type="evidence" value="ECO:0007669"/>
    <property type="project" value="UniProtKB-ARBA"/>
</dbReference>
<dbReference type="OrthoDB" id="9777711at2"/>